<dbReference type="InterPro" id="IPR035996">
    <property type="entry name" value="4pyrrol_Methylase_sf"/>
</dbReference>
<evidence type="ECO:0000313" key="8">
    <source>
        <dbReference type="EMBL" id="BCU70897.1"/>
    </source>
</evidence>
<keyword evidence="3" id="KW-0169">Cobalamin biosynthesis</keyword>
<keyword evidence="5" id="KW-0808">Transferase</keyword>
<dbReference type="Gene3D" id="3.30.950.10">
    <property type="entry name" value="Methyltransferase, Cobalt-precorrin-4 Transmethylase, Domain 2"/>
    <property type="match status" value="1"/>
</dbReference>
<evidence type="ECO:0000256" key="1">
    <source>
        <dbReference type="ARBA" id="ARBA00004953"/>
    </source>
</evidence>
<dbReference type="CDD" id="cd11641">
    <property type="entry name" value="Precorrin-4_C11-MT"/>
    <property type="match status" value="1"/>
</dbReference>
<dbReference type="EMBL" id="AP024597">
    <property type="protein sequence ID" value="BCU70897.1"/>
    <property type="molecule type" value="Genomic_DNA"/>
</dbReference>
<proteinExistence type="inferred from homology"/>
<dbReference type="AlphaFoldDB" id="A0A8D5U8I1"/>
<sequence length="267" mass="29028">MKMGKVVFIGAGPGDPELLTVKAKNRLEEADVVLYAGSLVNTEVLKWARKDAEIVNTASLTLEEITDIMIRRAKEGKLIARLKSGDFSIYGALIEEIWALEDAGVPYELVPGITAAIGTASVLGIELTLPKISQTLIITRASGAVPMEGSIKDYAPHLLKGASMAIYTGVQLIDKVVRELKEGGVPDDMPVVVVYKATWPEQKVIKGTVGDIATKVKAEKITKDSMIIVGKIADPSRYKDQIRSSVYDPSHAHSFRPKKDNARKNFI</sequence>
<keyword evidence="6" id="KW-0949">S-adenosyl-L-methionine</keyword>
<dbReference type="Pfam" id="PF00590">
    <property type="entry name" value="TP_methylase"/>
    <property type="match status" value="1"/>
</dbReference>
<comment type="pathway">
    <text evidence="1">Cofactor biosynthesis; adenosylcobalamin biosynthesis.</text>
</comment>
<dbReference type="PROSITE" id="PS00839">
    <property type="entry name" value="SUMT_1"/>
    <property type="match status" value="1"/>
</dbReference>
<evidence type="ECO:0000256" key="5">
    <source>
        <dbReference type="ARBA" id="ARBA00022679"/>
    </source>
</evidence>
<dbReference type="InterPro" id="IPR006362">
    <property type="entry name" value="Cbl_synth_CobM/CibF"/>
</dbReference>
<dbReference type="Proteomes" id="UP000825123">
    <property type="component" value="Chromosome"/>
</dbReference>
<dbReference type="SUPFAM" id="SSF53790">
    <property type="entry name" value="Tetrapyrrole methylase"/>
    <property type="match status" value="1"/>
</dbReference>
<feature type="domain" description="Tetrapyrrole methylase" evidence="7">
    <location>
        <begin position="5"/>
        <end position="212"/>
    </location>
</feature>
<dbReference type="PANTHER" id="PTHR45790:SF4">
    <property type="entry name" value="COBALT-PRECORRIN-4 C(11)-METHYLTRANSFERASE"/>
    <property type="match status" value="1"/>
</dbReference>
<evidence type="ECO:0000259" key="7">
    <source>
        <dbReference type="Pfam" id="PF00590"/>
    </source>
</evidence>
<dbReference type="NCBIfam" id="TIGR01465">
    <property type="entry name" value="cobM_cbiF"/>
    <property type="match status" value="1"/>
</dbReference>
<evidence type="ECO:0000256" key="3">
    <source>
        <dbReference type="ARBA" id="ARBA00022573"/>
    </source>
</evidence>
<dbReference type="InterPro" id="IPR014777">
    <property type="entry name" value="4pyrrole_Mease_sub1"/>
</dbReference>
<gene>
    <name evidence="8" type="ORF">KN1_21940</name>
</gene>
<dbReference type="UniPathway" id="UPA00148"/>
<comment type="similarity">
    <text evidence="2">Belongs to the precorrin methyltransferase family.</text>
</comment>
<evidence type="ECO:0000313" key="9">
    <source>
        <dbReference type="Proteomes" id="UP000825123"/>
    </source>
</evidence>
<dbReference type="InterPro" id="IPR000878">
    <property type="entry name" value="4pyrrol_Mease"/>
</dbReference>
<evidence type="ECO:0000256" key="4">
    <source>
        <dbReference type="ARBA" id="ARBA00022603"/>
    </source>
</evidence>
<dbReference type="GO" id="GO:0046026">
    <property type="term" value="F:precorrin-4 C11-methyltransferase activity"/>
    <property type="evidence" value="ECO:0007669"/>
    <property type="project" value="InterPro"/>
</dbReference>
<reference evidence="8 9" key="1">
    <citation type="submission" date="2021-04" db="EMBL/GenBank/DDBJ databases">
        <title>Complete genome sequence of Stygiolobus sp. KN-1.</title>
        <authorList>
            <person name="Nakamura K."/>
            <person name="Sakai H."/>
            <person name="Kurosawa N."/>
        </authorList>
    </citation>
    <scope>NUCLEOTIDE SEQUENCE [LARGE SCALE GENOMIC DNA]</scope>
    <source>
        <strain evidence="8 9">KN-1</strain>
    </source>
</reference>
<dbReference type="GO" id="GO:0009236">
    <property type="term" value="P:cobalamin biosynthetic process"/>
    <property type="evidence" value="ECO:0007669"/>
    <property type="project" value="UniProtKB-UniPathway"/>
</dbReference>
<dbReference type="InterPro" id="IPR014776">
    <property type="entry name" value="4pyrrole_Mease_sub2"/>
</dbReference>
<dbReference type="KEGG" id="csty:KN1_21940"/>
<organism evidence="8 9">
    <name type="scientific">Stygiolobus caldivivus</name>
    <dbReference type="NCBI Taxonomy" id="2824673"/>
    <lineage>
        <taxon>Archaea</taxon>
        <taxon>Thermoproteota</taxon>
        <taxon>Thermoprotei</taxon>
        <taxon>Sulfolobales</taxon>
        <taxon>Sulfolobaceae</taxon>
        <taxon>Stygiolobus</taxon>
    </lineage>
</organism>
<name>A0A8D5U8I1_9CREN</name>
<evidence type="ECO:0000256" key="2">
    <source>
        <dbReference type="ARBA" id="ARBA00005879"/>
    </source>
</evidence>
<dbReference type="InterPro" id="IPR003043">
    <property type="entry name" value="Uropor_MeTrfase_CS"/>
</dbReference>
<dbReference type="NCBIfam" id="NF004790">
    <property type="entry name" value="PRK06136.1"/>
    <property type="match status" value="1"/>
</dbReference>
<dbReference type="GO" id="GO:0032259">
    <property type="term" value="P:methylation"/>
    <property type="evidence" value="ECO:0007669"/>
    <property type="project" value="UniProtKB-KW"/>
</dbReference>
<accession>A0A8D5U8I1</accession>
<dbReference type="Gene3D" id="3.40.1010.10">
    <property type="entry name" value="Cobalt-precorrin-4 Transmethylase, Domain 1"/>
    <property type="match status" value="1"/>
</dbReference>
<protein>
    <submittedName>
        <fullName evidence="8">Precorrin-4 C(11)-methyltransferase</fullName>
    </submittedName>
</protein>
<keyword evidence="4" id="KW-0489">Methyltransferase</keyword>
<evidence type="ECO:0000256" key="6">
    <source>
        <dbReference type="ARBA" id="ARBA00022691"/>
    </source>
</evidence>
<dbReference type="PANTHER" id="PTHR45790">
    <property type="entry name" value="SIROHEME SYNTHASE-RELATED"/>
    <property type="match status" value="1"/>
</dbReference>
<keyword evidence="9" id="KW-1185">Reference proteome</keyword>
<dbReference type="InterPro" id="IPR050161">
    <property type="entry name" value="Siro_Cobalamin_biosynth"/>
</dbReference>